<evidence type="ECO:0000313" key="3">
    <source>
        <dbReference type="WBParaSite" id="GPUH_0000254901-mRNA-1"/>
    </source>
</evidence>
<dbReference type="GO" id="GO:0006338">
    <property type="term" value="P:chromatin remodeling"/>
    <property type="evidence" value="ECO:0007669"/>
    <property type="project" value="TreeGrafter"/>
</dbReference>
<name>A0A183D1F3_9BILA</name>
<dbReference type="GO" id="GO:0000785">
    <property type="term" value="C:chromatin"/>
    <property type="evidence" value="ECO:0007669"/>
    <property type="project" value="TreeGrafter"/>
</dbReference>
<evidence type="ECO:0000313" key="1">
    <source>
        <dbReference type="EMBL" id="VDK34874.1"/>
    </source>
</evidence>
<proteinExistence type="predicted"/>
<dbReference type="InterPro" id="IPR031120">
    <property type="entry name" value="HIR1-like"/>
</dbReference>
<dbReference type="WBParaSite" id="GPUH_0000254901-mRNA-1">
    <property type="protein sequence ID" value="GPUH_0000254901-mRNA-1"/>
    <property type="gene ID" value="GPUH_0000254901"/>
</dbReference>
<dbReference type="EMBL" id="UYRT01003901">
    <property type="protein sequence ID" value="VDK34874.1"/>
    <property type="molecule type" value="Genomic_DNA"/>
</dbReference>
<evidence type="ECO:0000313" key="2">
    <source>
        <dbReference type="Proteomes" id="UP000271098"/>
    </source>
</evidence>
<dbReference type="GO" id="GO:0006351">
    <property type="term" value="P:DNA-templated transcription"/>
    <property type="evidence" value="ECO:0007669"/>
    <property type="project" value="InterPro"/>
</dbReference>
<dbReference type="OrthoDB" id="1741719at2759"/>
<sequence>MYVHHLIGDYPSDRLLSLRYHSLVYTVLPVIDEASTISCLSDFTLSHGRTGILCIAHLMESLIVYPVAKRYAKHPSFHRFFRYSLHSAFNGNRIKVSCIAMGSRDKSLSVWLLPNVDRPLVALYKLFKHSILDFSWNDYHLTICSMDGTIKSIVFDAKELGRLLSPSEMVIF</sequence>
<dbReference type="GO" id="GO:0031491">
    <property type="term" value="F:nucleosome binding"/>
    <property type="evidence" value="ECO:0007669"/>
    <property type="project" value="TreeGrafter"/>
</dbReference>
<keyword evidence="2" id="KW-1185">Reference proteome</keyword>
<reference evidence="1 2" key="2">
    <citation type="submission" date="2018-11" db="EMBL/GenBank/DDBJ databases">
        <authorList>
            <consortium name="Pathogen Informatics"/>
        </authorList>
    </citation>
    <scope>NUCLEOTIDE SEQUENCE [LARGE SCALE GENOMIC DNA]</scope>
</reference>
<dbReference type="GO" id="GO:0000417">
    <property type="term" value="C:HIR complex"/>
    <property type="evidence" value="ECO:0007669"/>
    <property type="project" value="TreeGrafter"/>
</dbReference>
<dbReference type="GO" id="GO:0005634">
    <property type="term" value="C:nucleus"/>
    <property type="evidence" value="ECO:0007669"/>
    <property type="project" value="InterPro"/>
</dbReference>
<gene>
    <name evidence="1" type="ORF">GPUH_LOCUS2546</name>
</gene>
<dbReference type="PANTHER" id="PTHR13831:SF0">
    <property type="entry name" value="PROTEIN HIRA"/>
    <property type="match status" value="1"/>
</dbReference>
<accession>A0A183D1F3</accession>
<reference evidence="3" key="1">
    <citation type="submission" date="2016-06" db="UniProtKB">
        <authorList>
            <consortium name="WormBaseParasite"/>
        </authorList>
    </citation>
    <scope>IDENTIFICATION</scope>
</reference>
<dbReference type="SUPFAM" id="SSF50978">
    <property type="entry name" value="WD40 repeat-like"/>
    <property type="match status" value="1"/>
</dbReference>
<protein>
    <submittedName>
        <fullName evidence="3">WD_REPEATS_REGION domain-containing protein</fullName>
    </submittedName>
</protein>
<dbReference type="PANTHER" id="PTHR13831">
    <property type="entry name" value="MEMBER OF THE HIR1 FAMILY OF WD-REPEAT PROTEINS"/>
    <property type="match status" value="1"/>
</dbReference>
<dbReference type="AlphaFoldDB" id="A0A183D1F3"/>
<organism evidence="3">
    <name type="scientific">Gongylonema pulchrum</name>
    <dbReference type="NCBI Taxonomy" id="637853"/>
    <lineage>
        <taxon>Eukaryota</taxon>
        <taxon>Metazoa</taxon>
        <taxon>Ecdysozoa</taxon>
        <taxon>Nematoda</taxon>
        <taxon>Chromadorea</taxon>
        <taxon>Rhabditida</taxon>
        <taxon>Spirurina</taxon>
        <taxon>Spiruromorpha</taxon>
        <taxon>Spiruroidea</taxon>
        <taxon>Gongylonematidae</taxon>
        <taxon>Gongylonema</taxon>
    </lineage>
</organism>
<dbReference type="InterPro" id="IPR036322">
    <property type="entry name" value="WD40_repeat_dom_sf"/>
</dbReference>
<dbReference type="Proteomes" id="UP000271098">
    <property type="component" value="Unassembled WGS sequence"/>
</dbReference>